<dbReference type="FunFam" id="3.80.10.10:FF:000041">
    <property type="entry name" value="LRR receptor-like serine/threonine-protein kinase ERECTA"/>
    <property type="match status" value="1"/>
</dbReference>
<dbReference type="InterPro" id="IPR001611">
    <property type="entry name" value="Leu-rich_rpt"/>
</dbReference>
<dbReference type="AlphaFoldDB" id="A0A0K9PS28"/>
<dbReference type="Proteomes" id="UP000036987">
    <property type="component" value="Unassembled WGS sequence"/>
</dbReference>
<keyword evidence="2" id="KW-0732">Signal</keyword>
<sequence length="130" mass="14872">MHWSEKYWRSLYLVGNSLILTSTTISLKEPFRDGSETYIRWARSIKLSSNKFSRHIPSELFNCSSLLVMSLDDNLLDSTLPSEMGGLRSINRLNLSHNRLSNAISPSIGKLRNLYELDLSQNFFSGNIPF</sequence>
<dbReference type="OrthoDB" id="676979at2759"/>
<dbReference type="PANTHER" id="PTHR48064:SF6">
    <property type="entry name" value="RECEPTOR-LIKE PROTEIN KINASE 2"/>
    <property type="match status" value="1"/>
</dbReference>
<evidence type="ECO:0000313" key="6">
    <source>
        <dbReference type="Proteomes" id="UP000036987"/>
    </source>
</evidence>
<evidence type="ECO:0000256" key="2">
    <source>
        <dbReference type="ARBA" id="ARBA00022729"/>
    </source>
</evidence>
<dbReference type="PANTHER" id="PTHR48064">
    <property type="entry name" value="OS01G0750400 PROTEIN"/>
    <property type="match status" value="1"/>
</dbReference>
<evidence type="ECO:0000256" key="4">
    <source>
        <dbReference type="ARBA" id="ARBA00023180"/>
    </source>
</evidence>
<evidence type="ECO:0000313" key="5">
    <source>
        <dbReference type="EMBL" id="KMZ71749.1"/>
    </source>
</evidence>
<dbReference type="InterPro" id="IPR032675">
    <property type="entry name" value="LRR_dom_sf"/>
</dbReference>
<dbReference type="SUPFAM" id="SSF52058">
    <property type="entry name" value="L domain-like"/>
    <property type="match status" value="1"/>
</dbReference>
<name>A0A0K9PS28_ZOSMR</name>
<dbReference type="Pfam" id="PF00560">
    <property type="entry name" value="LRR_1"/>
    <property type="match status" value="1"/>
</dbReference>
<proteinExistence type="predicted"/>
<keyword evidence="4" id="KW-0325">Glycoprotein</keyword>
<dbReference type="OMA" id="TYIRWAR"/>
<evidence type="ECO:0000256" key="1">
    <source>
        <dbReference type="ARBA" id="ARBA00022614"/>
    </source>
</evidence>
<evidence type="ECO:0000256" key="3">
    <source>
        <dbReference type="ARBA" id="ARBA00022737"/>
    </source>
</evidence>
<keyword evidence="1" id="KW-0433">Leucine-rich repeat</keyword>
<protein>
    <submittedName>
        <fullName evidence="5">Uncharacterized protein</fullName>
    </submittedName>
</protein>
<reference evidence="6" key="1">
    <citation type="journal article" date="2016" name="Nature">
        <title>The genome of the seagrass Zostera marina reveals angiosperm adaptation to the sea.</title>
        <authorList>
            <person name="Olsen J.L."/>
            <person name="Rouze P."/>
            <person name="Verhelst B."/>
            <person name="Lin Y.-C."/>
            <person name="Bayer T."/>
            <person name="Collen J."/>
            <person name="Dattolo E."/>
            <person name="De Paoli E."/>
            <person name="Dittami S."/>
            <person name="Maumus F."/>
            <person name="Michel G."/>
            <person name="Kersting A."/>
            <person name="Lauritano C."/>
            <person name="Lohaus R."/>
            <person name="Toepel M."/>
            <person name="Tonon T."/>
            <person name="Vanneste K."/>
            <person name="Amirebrahimi M."/>
            <person name="Brakel J."/>
            <person name="Bostroem C."/>
            <person name="Chovatia M."/>
            <person name="Grimwood J."/>
            <person name="Jenkins J.W."/>
            <person name="Jueterbock A."/>
            <person name="Mraz A."/>
            <person name="Stam W.T."/>
            <person name="Tice H."/>
            <person name="Bornberg-Bauer E."/>
            <person name="Green P.J."/>
            <person name="Pearson G.A."/>
            <person name="Procaccini G."/>
            <person name="Duarte C.M."/>
            <person name="Schmutz J."/>
            <person name="Reusch T.B.H."/>
            <person name="Van de Peer Y."/>
        </authorList>
    </citation>
    <scope>NUCLEOTIDE SEQUENCE [LARGE SCALE GENOMIC DNA]</scope>
    <source>
        <strain evidence="6">cv. Finnish</strain>
    </source>
</reference>
<keyword evidence="6" id="KW-1185">Reference proteome</keyword>
<dbReference type="EMBL" id="LFYR01000661">
    <property type="protein sequence ID" value="KMZ71749.1"/>
    <property type="molecule type" value="Genomic_DNA"/>
</dbReference>
<dbReference type="STRING" id="29655.A0A0K9PS28"/>
<organism evidence="5 6">
    <name type="scientific">Zostera marina</name>
    <name type="common">Eelgrass</name>
    <dbReference type="NCBI Taxonomy" id="29655"/>
    <lineage>
        <taxon>Eukaryota</taxon>
        <taxon>Viridiplantae</taxon>
        <taxon>Streptophyta</taxon>
        <taxon>Embryophyta</taxon>
        <taxon>Tracheophyta</taxon>
        <taxon>Spermatophyta</taxon>
        <taxon>Magnoliopsida</taxon>
        <taxon>Liliopsida</taxon>
        <taxon>Zosteraceae</taxon>
        <taxon>Zostera</taxon>
    </lineage>
</organism>
<accession>A0A0K9PS28</accession>
<comment type="caution">
    <text evidence="5">The sequence shown here is derived from an EMBL/GenBank/DDBJ whole genome shotgun (WGS) entry which is preliminary data.</text>
</comment>
<gene>
    <name evidence="5" type="ORF">ZOSMA_176G00280</name>
</gene>
<keyword evidence="3" id="KW-0677">Repeat</keyword>
<dbReference type="Gene3D" id="3.80.10.10">
    <property type="entry name" value="Ribonuclease Inhibitor"/>
    <property type="match status" value="1"/>
</dbReference>
<dbReference type="InterPro" id="IPR053038">
    <property type="entry name" value="RLP_Defense"/>
</dbReference>
<dbReference type="Pfam" id="PF13855">
    <property type="entry name" value="LRR_8"/>
    <property type="match status" value="1"/>
</dbReference>